<keyword evidence="3" id="KW-0813">Transport</keyword>
<sequence length="120" mass="13459">MNEFLDKILSTLSPLALFSIGLQLKFGEWRAESKNLLVGLSYKLIVAPLIIFIFVMLTHSTGYFSKVIVFEASMPSHITASLLASQFELNPRLCNLMVGIGIIASFLTSTIWYFVCNNFM</sequence>
<comment type="subcellular location">
    <subcellularLocation>
        <location evidence="1">Cell membrane</location>
        <topology evidence="1">Multi-pass membrane protein</topology>
    </subcellularLocation>
</comment>
<evidence type="ECO:0000256" key="2">
    <source>
        <dbReference type="ARBA" id="ARBA00010145"/>
    </source>
</evidence>
<keyword evidence="4" id="KW-1003">Cell membrane</keyword>
<feature type="transmembrane region" description="Helical" evidence="8">
    <location>
        <begin position="96"/>
        <end position="115"/>
    </location>
</feature>
<evidence type="ECO:0000256" key="4">
    <source>
        <dbReference type="ARBA" id="ARBA00022475"/>
    </source>
</evidence>
<gene>
    <name evidence="9" type="ORF">SDC9_199856</name>
</gene>
<dbReference type="GO" id="GO:0055085">
    <property type="term" value="P:transmembrane transport"/>
    <property type="evidence" value="ECO:0007669"/>
    <property type="project" value="InterPro"/>
</dbReference>
<comment type="similarity">
    <text evidence="2">Belongs to the auxin efflux carrier (TC 2.A.69) family.</text>
</comment>
<keyword evidence="5 8" id="KW-0812">Transmembrane</keyword>
<dbReference type="PANTHER" id="PTHR36838">
    <property type="entry name" value="AUXIN EFFLUX CARRIER FAMILY PROTEIN"/>
    <property type="match status" value="1"/>
</dbReference>
<evidence type="ECO:0000256" key="8">
    <source>
        <dbReference type="SAM" id="Phobius"/>
    </source>
</evidence>
<name>A0A645IM82_9ZZZZ</name>
<keyword evidence="6 8" id="KW-1133">Transmembrane helix</keyword>
<dbReference type="Pfam" id="PF03547">
    <property type="entry name" value="Mem_trans"/>
    <property type="match status" value="1"/>
</dbReference>
<dbReference type="EMBL" id="VSSQ01118088">
    <property type="protein sequence ID" value="MPN52200.1"/>
    <property type="molecule type" value="Genomic_DNA"/>
</dbReference>
<dbReference type="GO" id="GO:0005886">
    <property type="term" value="C:plasma membrane"/>
    <property type="evidence" value="ECO:0007669"/>
    <property type="project" value="UniProtKB-SubCell"/>
</dbReference>
<evidence type="ECO:0000313" key="9">
    <source>
        <dbReference type="EMBL" id="MPN52200.1"/>
    </source>
</evidence>
<organism evidence="9">
    <name type="scientific">bioreactor metagenome</name>
    <dbReference type="NCBI Taxonomy" id="1076179"/>
    <lineage>
        <taxon>unclassified sequences</taxon>
        <taxon>metagenomes</taxon>
        <taxon>ecological metagenomes</taxon>
    </lineage>
</organism>
<evidence type="ECO:0008006" key="10">
    <source>
        <dbReference type="Google" id="ProtNLM"/>
    </source>
</evidence>
<feature type="transmembrane region" description="Helical" evidence="8">
    <location>
        <begin position="36"/>
        <end position="57"/>
    </location>
</feature>
<evidence type="ECO:0000256" key="7">
    <source>
        <dbReference type="ARBA" id="ARBA00023136"/>
    </source>
</evidence>
<evidence type="ECO:0000256" key="6">
    <source>
        <dbReference type="ARBA" id="ARBA00022989"/>
    </source>
</evidence>
<dbReference type="Gene3D" id="1.20.1530.20">
    <property type="match status" value="1"/>
</dbReference>
<keyword evidence="7 8" id="KW-0472">Membrane</keyword>
<dbReference type="AlphaFoldDB" id="A0A645IM82"/>
<dbReference type="InterPro" id="IPR038770">
    <property type="entry name" value="Na+/solute_symporter_sf"/>
</dbReference>
<comment type="caution">
    <text evidence="9">The sequence shown here is derived from an EMBL/GenBank/DDBJ whole genome shotgun (WGS) entry which is preliminary data.</text>
</comment>
<evidence type="ECO:0000256" key="5">
    <source>
        <dbReference type="ARBA" id="ARBA00022692"/>
    </source>
</evidence>
<dbReference type="PANTHER" id="PTHR36838:SF1">
    <property type="entry name" value="SLR1864 PROTEIN"/>
    <property type="match status" value="1"/>
</dbReference>
<proteinExistence type="inferred from homology"/>
<evidence type="ECO:0000256" key="3">
    <source>
        <dbReference type="ARBA" id="ARBA00022448"/>
    </source>
</evidence>
<protein>
    <recommendedName>
        <fullName evidence="10">Transporter YfdV</fullName>
    </recommendedName>
</protein>
<accession>A0A645IM82</accession>
<reference evidence="9" key="1">
    <citation type="submission" date="2019-08" db="EMBL/GenBank/DDBJ databases">
        <authorList>
            <person name="Kucharzyk K."/>
            <person name="Murdoch R.W."/>
            <person name="Higgins S."/>
            <person name="Loffler F."/>
        </authorList>
    </citation>
    <scope>NUCLEOTIDE SEQUENCE</scope>
</reference>
<evidence type="ECO:0000256" key="1">
    <source>
        <dbReference type="ARBA" id="ARBA00004651"/>
    </source>
</evidence>
<dbReference type="InterPro" id="IPR004776">
    <property type="entry name" value="Mem_transp_PIN-like"/>
</dbReference>